<evidence type="ECO:0000259" key="3">
    <source>
        <dbReference type="Pfam" id="PF16653"/>
    </source>
</evidence>
<dbReference type="STRING" id="1678841.TBC1_1214"/>
<dbReference type="InterPro" id="IPR032095">
    <property type="entry name" value="Sacchrp_dh-like_C"/>
</dbReference>
<feature type="domain" description="Saccharopine dehydrogenase NADP binding" evidence="2">
    <location>
        <begin position="3"/>
        <end position="117"/>
    </location>
</feature>
<dbReference type="OrthoDB" id="9769367at2"/>
<dbReference type="Proteomes" id="UP000053091">
    <property type="component" value="Unassembled WGS sequence"/>
</dbReference>
<dbReference type="AlphaFoldDB" id="A0A0S7C458"/>
<dbReference type="SUPFAM" id="SSF55347">
    <property type="entry name" value="Glyceraldehyde-3-phosphate dehydrogenase-like, C-terminal domain"/>
    <property type="match status" value="1"/>
</dbReference>
<gene>
    <name evidence="4" type="ORF">TBC1_1214</name>
</gene>
<evidence type="ECO:0000259" key="2">
    <source>
        <dbReference type="Pfam" id="PF03435"/>
    </source>
</evidence>
<dbReference type="Pfam" id="PF16653">
    <property type="entry name" value="Sacchrp_dh_C"/>
    <property type="match status" value="1"/>
</dbReference>
<dbReference type="Gene3D" id="3.30.360.10">
    <property type="entry name" value="Dihydrodipicolinate Reductase, domain 2"/>
    <property type="match status" value="1"/>
</dbReference>
<name>A0A0S7C458_9BACT</name>
<evidence type="ECO:0000256" key="1">
    <source>
        <dbReference type="ARBA" id="ARBA00023002"/>
    </source>
</evidence>
<dbReference type="PANTHER" id="PTHR11133:SF22">
    <property type="entry name" value="ALPHA-AMINOADIPIC SEMIALDEHYDE SYNTHASE, MITOCHONDRIAL"/>
    <property type="match status" value="1"/>
</dbReference>
<dbReference type="PANTHER" id="PTHR11133">
    <property type="entry name" value="SACCHAROPINE DEHYDROGENASE"/>
    <property type="match status" value="1"/>
</dbReference>
<protein>
    <submittedName>
        <fullName evidence="4">Saccharopine dehydrogenase, NADP-dependent</fullName>
    </submittedName>
</protein>
<keyword evidence="1" id="KW-0560">Oxidoreductase</keyword>
<dbReference type="InterPro" id="IPR005097">
    <property type="entry name" value="Sacchrp_dh_NADP-bd"/>
</dbReference>
<dbReference type="InterPro" id="IPR036291">
    <property type="entry name" value="NAD(P)-bd_dom_sf"/>
</dbReference>
<dbReference type="RefSeq" id="WP_062043105.1">
    <property type="nucleotide sequence ID" value="NZ_DF968183.1"/>
</dbReference>
<evidence type="ECO:0000313" key="4">
    <source>
        <dbReference type="EMBL" id="GAP44214.1"/>
    </source>
</evidence>
<dbReference type="EMBL" id="DF968183">
    <property type="protein sequence ID" value="GAP44214.1"/>
    <property type="molecule type" value="Genomic_DNA"/>
</dbReference>
<dbReference type="InterPro" id="IPR051168">
    <property type="entry name" value="AASS"/>
</dbReference>
<dbReference type="GO" id="GO:0016491">
    <property type="term" value="F:oxidoreductase activity"/>
    <property type="evidence" value="ECO:0007669"/>
    <property type="project" value="UniProtKB-KW"/>
</dbReference>
<organism evidence="4">
    <name type="scientific">Lentimicrobium saccharophilum</name>
    <dbReference type="NCBI Taxonomy" id="1678841"/>
    <lineage>
        <taxon>Bacteria</taxon>
        <taxon>Pseudomonadati</taxon>
        <taxon>Bacteroidota</taxon>
        <taxon>Bacteroidia</taxon>
        <taxon>Bacteroidales</taxon>
        <taxon>Lentimicrobiaceae</taxon>
        <taxon>Lentimicrobium</taxon>
    </lineage>
</organism>
<proteinExistence type="predicted"/>
<feature type="domain" description="Saccharopine dehydrogenase-like C-terminal" evidence="3">
    <location>
        <begin position="121"/>
        <end position="369"/>
    </location>
</feature>
<dbReference type="Pfam" id="PF03435">
    <property type="entry name" value="Sacchrp_dh_NADP"/>
    <property type="match status" value="1"/>
</dbReference>
<keyword evidence="5" id="KW-1185">Reference proteome</keyword>
<evidence type="ECO:0000313" key="5">
    <source>
        <dbReference type="Proteomes" id="UP000053091"/>
    </source>
</evidence>
<accession>A0A0S7C458</accession>
<dbReference type="SUPFAM" id="SSF51735">
    <property type="entry name" value="NAD(P)-binding Rossmann-fold domains"/>
    <property type="match status" value="1"/>
</dbReference>
<dbReference type="Gene3D" id="3.40.50.720">
    <property type="entry name" value="NAD(P)-binding Rossmann-like Domain"/>
    <property type="match status" value="2"/>
</dbReference>
<reference evidence="4" key="1">
    <citation type="journal article" date="2015" name="Genome Announc.">
        <title>Draft Genome Sequence of Bacteroidales Strain TBC1, a Novel Isolate from a Methanogenic Wastewater Treatment System.</title>
        <authorList>
            <person name="Tourlousse D.M."/>
            <person name="Matsuura N."/>
            <person name="Sun L."/>
            <person name="Toyonaga M."/>
            <person name="Kuroda K."/>
            <person name="Ohashi A."/>
            <person name="Cruz R."/>
            <person name="Yamaguchi T."/>
            <person name="Sekiguchi Y."/>
        </authorList>
    </citation>
    <scope>NUCLEOTIDE SEQUENCE [LARGE SCALE GENOMIC DNA]</scope>
    <source>
        <strain evidence="4">TBC1</strain>
    </source>
</reference>
<sequence length="379" mass="41837">MKILVLGAGLVGGPMAMDLARDGEFEVTSADISAEALLKLREFPGIQTIKADLGDLPELVALANGFDLVVSAVPGHMGYRTLETLIECRKNVVDIAFFPEDMFGLDEKARAMGVTVICDMGVAPGMSNVLLGYGASMLDHLEKGIIYVGGLPVVRTWPYEYKAVFSPIDVIEEYTRPARYIDGGRLVVREALSDPELIDFPGIGTLEAFNSDGLRTLATTLKGDYMIEKTLRYKGHIEKMAVLRDTGFFSKEPLNVNGTLISPLEFTSRLLFPKWKLEPGEEDLTVMQVITEGVKDGVRQRYTWNLYDRYDIASGIHSMARTTGYAATMAARLIAGGLYQEKGVSAPEFLGRNPVFVNYLLEGLRRRGVVYRESHEMMG</sequence>